<sequence>MTYSACGVRGHNKRHHFSTPAISDDIVGTPLVDVESQPTNISTAANHTSTSSAASDLGQQAYNVDNMVNSFEEIQAVESSQLRAARAYGRRHAKMATSTS</sequence>
<reference evidence="2 3" key="1">
    <citation type="submission" date="2019-12" db="EMBL/GenBank/DDBJ databases">
        <authorList>
            <person name="Alioto T."/>
            <person name="Alioto T."/>
            <person name="Gomez Garrido J."/>
        </authorList>
    </citation>
    <scope>NUCLEOTIDE SEQUENCE [LARGE SCALE GENOMIC DNA]</scope>
</reference>
<dbReference type="EMBL" id="CACTIH010000031">
    <property type="protein sequence ID" value="CAA2938092.1"/>
    <property type="molecule type" value="Genomic_DNA"/>
</dbReference>
<evidence type="ECO:0000256" key="1">
    <source>
        <dbReference type="SAM" id="MobiDB-lite"/>
    </source>
</evidence>
<protein>
    <submittedName>
        <fullName evidence="2">Uncharacterized protein</fullName>
    </submittedName>
</protein>
<keyword evidence="3" id="KW-1185">Reference proteome</keyword>
<evidence type="ECO:0000313" key="2">
    <source>
        <dbReference type="EMBL" id="CAA2938092.1"/>
    </source>
</evidence>
<evidence type="ECO:0000313" key="3">
    <source>
        <dbReference type="Proteomes" id="UP000594638"/>
    </source>
</evidence>
<feature type="region of interest" description="Disordered" evidence="1">
    <location>
        <begin position="1"/>
        <end position="21"/>
    </location>
</feature>
<dbReference type="Proteomes" id="UP000594638">
    <property type="component" value="Unassembled WGS sequence"/>
</dbReference>
<comment type="caution">
    <text evidence="2">The sequence shown here is derived from an EMBL/GenBank/DDBJ whole genome shotgun (WGS) entry which is preliminary data.</text>
</comment>
<organism evidence="2 3">
    <name type="scientific">Olea europaea subsp. europaea</name>
    <dbReference type="NCBI Taxonomy" id="158383"/>
    <lineage>
        <taxon>Eukaryota</taxon>
        <taxon>Viridiplantae</taxon>
        <taxon>Streptophyta</taxon>
        <taxon>Embryophyta</taxon>
        <taxon>Tracheophyta</taxon>
        <taxon>Spermatophyta</taxon>
        <taxon>Magnoliopsida</taxon>
        <taxon>eudicotyledons</taxon>
        <taxon>Gunneridae</taxon>
        <taxon>Pentapetalae</taxon>
        <taxon>asterids</taxon>
        <taxon>lamiids</taxon>
        <taxon>Lamiales</taxon>
        <taxon>Oleaceae</taxon>
        <taxon>Oleeae</taxon>
        <taxon>Olea</taxon>
    </lineage>
</organism>
<accession>A0A8S0PE13</accession>
<gene>
    <name evidence="2" type="ORF">OLEA9_A027961</name>
</gene>
<name>A0A8S0PE13_OLEEU</name>
<dbReference type="Gramene" id="OE9A027961T1">
    <property type="protein sequence ID" value="OE9A027961C1"/>
    <property type="gene ID" value="OE9A027961"/>
</dbReference>
<dbReference type="AlphaFoldDB" id="A0A8S0PE13"/>
<proteinExistence type="predicted"/>